<dbReference type="OrthoDB" id="543442at2759"/>
<sequence length="85" mass="9151">MELVLKLGLLCSHKIPAARPSMRQVVQFLDKDVPLMELSSFGFNAGCITCGQEGFEEFVSSSLHSSDLNYPRSSSVAGSVLSSGR</sequence>
<dbReference type="EMBL" id="JADFTS010000006">
    <property type="protein sequence ID" value="KAF9601009.1"/>
    <property type="molecule type" value="Genomic_DNA"/>
</dbReference>
<organism evidence="2 3">
    <name type="scientific">Coptis chinensis</name>
    <dbReference type="NCBI Taxonomy" id="261450"/>
    <lineage>
        <taxon>Eukaryota</taxon>
        <taxon>Viridiplantae</taxon>
        <taxon>Streptophyta</taxon>
        <taxon>Embryophyta</taxon>
        <taxon>Tracheophyta</taxon>
        <taxon>Spermatophyta</taxon>
        <taxon>Magnoliopsida</taxon>
        <taxon>Ranunculales</taxon>
        <taxon>Ranunculaceae</taxon>
        <taxon>Coptidoideae</taxon>
        <taxon>Coptis</taxon>
    </lineage>
</organism>
<name>A0A835HMC3_9MAGN</name>
<gene>
    <name evidence="2" type="ORF">IFM89_014994</name>
</gene>
<keyword evidence="3" id="KW-1185">Reference proteome</keyword>
<evidence type="ECO:0000313" key="2">
    <source>
        <dbReference type="EMBL" id="KAF9601009.1"/>
    </source>
</evidence>
<comment type="caution">
    <text evidence="2">The sequence shown here is derived from an EMBL/GenBank/DDBJ whole genome shotgun (WGS) entry which is preliminary data.</text>
</comment>
<evidence type="ECO:0000313" key="3">
    <source>
        <dbReference type="Proteomes" id="UP000631114"/>
    </source>
</evidence>
<protein>
    <submittedName>
        <fullName evidence="2">Uncharacterized protein</fullName>
    </submittedName>
</protein>
<feature type="compositionally biased region" description="Low complexity" evidence="1">
    <location>
        <begin position="73"/>
        <end position="85"/>
    </location>
</feature>
<evidence type="ECO:0000256" key="1">
    <source>
        <dbReference type="SAM" id="MobiDB-lite"/>
    </source>
</evidence>
<reference evidence="2 3" key="1">
    <citation type="submission" date="2020-10" db="EMBL/GenBank/DDBJ databases">
        <title>The Coptis chinensis genome and diversification of protoberbering-type alkaloids.</title>
        <authorList>
            <person name="Wang B."/>
            <person name="Shu S."/>
            <person name="Song C."/>
            <person name="Liu Y."/>
        </authorList>
    </citation>
    <scope>NUCLEOTIDE SEQUENCE [LARGE SCALE GENOMIC DNA]</scope>
    <source>
        <strain evidence="2">HL-2020</strain>
        <tissue evidence="2">Leaf</tissue>
    </source>
</reference>
<feature type="region of interest" description="Disordered" evidence="1">
    <location>
        <begin position="64"/>
        <end position="85"/>
    </location>
</feature>
<dbReference type="AlphaFoldDB" id="A0A835HMC3"/>
<proteinExistence type="predicted"/>
<dbReference type="Proteomes" id="UP000631114">
    <property type="component" value="Unassembled WGS sequence"/>
</dbReference>
<accession>A0A835HMC3</accession>